<feature type="non-terminal residue" evidence="1">
    <location>
        <position position="1"/>
    </location>
</feature>
<organism evidence="1">
    <name type="scientific">marine sediment metagenome</name>
    <dbReference type="NCBI Taxonomy" id="412755"/>
    <lineage>
        <taxon>unclassified sequences</taxon>
        <taxon>metagenomes</taxon>
        <taxon>ecological metagenomes</taxon>
    </lineage>
</organism>
<evidence type="ECO:0000313" key="1">
    <source>
        <dbReference type="EMBL" id="GAI48551.1"/>
    </source>
</evidence>
<dbReference type="EMBL" id="BARV01038538">
    <property type="protein sequence ID" value="GAI48551.1"/>
    <property type="molecule type" value="Genomic_DNA"/>
</dbReference>
<comment type="caution">
    <text evidence="1">The sequence shown here is derived from an EMBL/GenBank/DDBJ whole genome shotgun (WGS) entry which is preliminary data.</text>
</comment>
<dbReference type="AlphaFoldDB" id="X1Q1D6"/>
<name>X1Q1D6_9ZZZZ</name>
<reference evidence="1" key="1">
    <citation type="journal article" date="2014" name="Front. Microbiol.">
        <title>High frequency of phylogenetically diverse reductive dehalogenase-homologous genes in deep subseafloor sedimentary metagenomes.</title>
        <authorList>
            <person name="Kawai M."/>
            <person name="Futagami T."/>
            <person name="Toyoda A."/>
            <person name="Takaki Y."/>
            <person name="Nishi S."/>
            <person name="Hori S."/>
            <person name="Arai W."/>
            <person name="Tsubouchi T."/>
            <person name="Morono Y."/>
            <person name="Uchiyama I."/>
            <person name="Ito T."/>
            <person name="Fujiyama A."/>
            <person name="Inagaki F."/>
            <person name="Takami H."/>
        </authorList>
    </citation>
    <scope>NUCLEOTIDE SEQUENCE</scope>
    <source>
        <strain evidence="1">Expedition CK06-06</strain>
    </source>
</reference>
<sequence>SQDVVASCVAYLDMTIVGLRKLKGFPLWPMKGEVHHVDEDPIFNVQGSLVRPAWVRGLKWF</sequence>
<gene>
    <name evidence="1" type="ORF">S06H3_59336</name>
</gene>
<protein>
    <submittedName>
        <fullName evidence="1">Uncharacterized protein</fullName>
    </submittedName>
</protein>
<proteinExistence type="predicted"/>
<accession>X1Q1D6</accession>